<feature type="compositionally biased region" description="Polar residues" evidence="1">
    <location>
        <begin position="169"/>
        <end position="185"/>
    </location>
</feature>
<feature type="compositionally biased region" description="Polar residues" evidence="1">
    <location>
        <begin position="228"/>
        <end position="250"/>
    </location>
</feature>
<feature type="region of interest" description="Disordered" evidence="1">
    <location>
        <begin position="414"/>
        <end position="534"/>
    </location>
</feature>
<feature type="compositionally biased region" description="Low complexity" evidence="1">
    <location>
        <begin position="297"/>
        <end position="306"/>
    </location>
</feature>
<feature type="compositionally biased region" description="Polar residues" evidence="1">
    <location>
        <begin position="122"/>
        <end position="150"/>
    </location>
</feature>
<evidence type="ECO:0000313" key="3">
    <source>
        <dbReference type="Proteomes" id="UP001530400"/>
    </source>
</evidence>
<feature type="region of interest" description="Disordered" evidence="1">
    <location>
        <begin position="554"/>
        <end position="589"/>
    </location>
</feature>
<feature type="compositionally biased region" description="Low complexity" evidence="1">
    <location>
        <begin position="363"/>
        <end position="380"/>
    </location>
</feature>
<feature type="compositionally biased region" description="Polar residues" evidence="1">
    <location>
        <begin position="315"/>
        <end position="339"/>
    </location>
</feature>
<protein>
    <submittedName>
        <fullName evidence="2">Uncharacterized protein</fullName>
    </submittedName>
</protein>
<proteinExistence type="predicted"/>
<gene>
    <name evidence="2" type="ORF">ACHAWO_008198</name>
</gene>
<feature type="region of interest" description="Disordered" evidence="1">
    <location>
        <begin position="716"/>
        <end position="775"/>
    </location>
</feature>
<comment type="caution">
    <text evidence="2">The sequence shown here is derived from an EMBL/GenBank/DDBJ whole genome shotgun (WGS) entry which is preliminary data.</text>
</comment>
<evidence type="ECO:0000313" key="2">
    <source>
        <dbReference type="EMBL" id="KAL3780138.1"/>
    </source>
</evidence>
<feature type="compositionally biased region" description="Basic and acidic residues" evidence="1">
    <location>
        <begin position="268"/>
        <end position="277"/>
    </location>
</feature>
<organism evidence="2 3">
    <name type="scientific">Cyclotella atomus</name>
    <dbReference type="NCBI Taxonomy" id="382360"/>
    <lineage>
        <taxon>Eukaryota</taxon>
        <taxon>Sar</taxon>
        <taxon>Stramenopiles</taxon>
        <taxon>Ochrophyta</taxon>
        <taxon>Bacillariophyta</taxon>
        <taxon>Coscinodiscophyceae</taxon>
        <taxon>Thalassiosirophycidae</taxon>
        <taxon>Stephanodiscales</taxon>
        <taxon>Stephanodiscaceae</taxon>
        <taxon>Cyclotella</taxon>
    </lineage>
</organism>
<feature type="region of interest" description="Disordered" evidence="1">
    <location>
        <begin position="1"/>
        <end position="385"/>
    </location>
</feature>
<dbReference type="EMBL" id="JALLPJ020000904">
    <property type="protein sequence ID" value="KAL3780138.1"/>
    <property type="molecule type" value="Genomic_DNA"/>
</dbReference>
<name>A0ABD3NXT7_9STRA</name>
<sequence length="2874" mass="312243">MSELQAILARRRKLNRENSEEDSPTHVQAPYSAVEAHLSSPETNAQSEVDASGPQPSDEERAPTPPPSPPKQAKATPQTPPRIANDLQAKLRERRMKAAAVYGKHVKSDFGDSPDKRVNNDVHVSNNQSVGGAAANGQQTNNGYSRQQSVPPRKSTFFPRSTPLAPKSPVNTSVFNPGANSISQNHARKSYEVPNSPGGSSVASHRKVFEVPNSPGSSVGEAIKSIEKSTGSENATTRRSLENATPSSPARKQAGGGEPKSPSMLDLMAERYKEQKLLRQKNLEQQQSQPHVEKKQQQQQQQEVKPITYYRSGTRPPSSQKSYPTSPGSITSGASSVPSSIPAPRVNANNQYNKPHTNKVERSSISSVVSSDAPSESSVVDGSVFSETDNIPEFMRMKLKKTKEQNAEARLIRAEAELTKPMEQKAHEDRTDDLKPDPPVRTWQPKTVDKDPPVMKRWQPPAKTNALSNRVSDRNAIAEGVTWTKQQEQQNEKAAVQEEKPLGVPSFDSVPQEESSSFDENAHDTIDELPNQNNMPMFANYDTAVLAAKEAIDASNRSRSRNIKSDLDVGDPGLTLEPSPQSSLDGTEGEKVNVEINDRQNIAASNNPFGTSFVNSSLDMFANSDDEKENKDVGGSLEDDGFGFAPTPFFGSDPFDPFIDGEKAQTGNAFDDTTKQNNNVGEEDILIANSSEESPHFDAQFQDDFGSDGVADLVKEEKEEPHDKIKSFADKSSDSAESDVDEAPESPHQSRDIAPTSVADESLDNSSANLSRDVAQTSVANESLVISGDENDLQHLVTEDAEYEEEDELIFDDNHATFTAHPLNIKFAAPNDLHRVASPTQNPLTGNPIICRYYGGEFVIEEIDTTPTQSPTTLMSACVVSNELSTKLSRTFGATTSLNVIGTSSVLSLAAGVHRVHGHKRVRVSALIEVAVSSLDAGLKLIRVVAVWRWGYNSGRGSLVALQSVLSTSGIDDETIDYDPKTLQVADGLLFLGGHKTLSHDVIEPTVFVAKPAVRDGWVSVRVEIGNKGSSVSSVAAINDANTWIAAGYTDGRVSVWNYEIAARTNRLAQNLGRNGQPMSLLQRVCSMNGDSDVTILSDHDCLENYTNASPTSKLQASHYTCLSWVQPCSSGISTLPLLAAAFRSGVAIYHVSGSIEAEPHLLAPLAKARYSTAKNQAHEARISWFDLGPRSPPCLCFIQSDGNTTKLNLCALDIPWYGSSEIVESSSTQVHRSIGIVSQIKCDHAANDTSILPQRGAIGCFYRDGSAFIYQPSLSVLPSSIAAVNVMDEYFSSLCRPIASQSLGLTTGGNIYFDESATSVKSQYEDTILTVFTTTQCSKVLNSNPSSIEFSHPSQRNWLLMSAPGDAPVGSLIQDDLDDDNFNVSYRREAERGGSVSDVVCELTCGENSVSGLMPQRIVREDGGRRAAIMFASSYFGGNVGSDLSKPRRRTHVRLSTDPVAYALLDIDEAMKHRSSASFFTLRHARDVAFLPTFQMEGGFYCSSVIVLDPDGTGLSITTVISSRVKDGMTEKVIESEDKCLLHHEGIEGRRVFVLLNNGRPQLLLAGNSTVVGRPCIIVAQHELEHDSYSNTYSLIESDSLGHRLWLAAGEEIISVRELPKHPNAVRALIAAATQERVIILAVDEESLSIVSEVKANLTCPSLSPLGSHCVAFCAKLGGGESSVMYLSCLQSSCRYGVIKSFPSTGISQTNVIMEALRPDRVIISSSHGNLRLVDNTGAEDKFQMPIPTSYPILLLEPLIANALCQDEVYGKDASSNELVQQSLCQVIEKFGRKETSLPHGDNEGIGCSGAGITSKVYRMLAEHECHQAASLLLAGNRGHIGANAKLVPQWATISAKLSATIDSDLTLRVLSGGITKQSSPVRLNKEIESLIFNGAKNGSNAEVLRMLDFGGSQISDDVLMQMILSLDNPTLLSELHNTEDIPSDNSIRTYPQLLSGLTRTATQAFHLAPSLQHNAPKDVRRESLINKEVLERAMPKQSIANNSDLSIREGQCIWTAGPFDKKEKLLCLDTLEDWFGRCLPKVLGSEGVAIAAETGEQTLKDILSVAALEETMISTDQEHDNIANAGRKNWIERIGDEHLDEDNLSLYLRFSEGTDEDNNYAQDGFSDLSRHGHKCVLHGSQFASLEATTSSADEGEEGKVHLLHDLVFNQGAPRDEPTGVATVVSRGDSLDIGMLHTSRYKSRQRCTIEFLYYLPQSNLVADEIILARRSLFFDDNEDTSHLCLPDEKHNTLWELALLPTGLLELRTGAGSVVSSALAIEVDEASASNGIVSWGGWNHVCLLFSAQASSVPTEFSASILMNGSLVVDSVQMFVNPVEAELPRFINDDDLEEAMEKSILAFGIGPSIGFRITEIRVWACLRDKEDVKLMMYEHLRDAEMKKKLKVNIRKGLKKNPGLLAPQADNRRIDPISPPSQPIITSKDFVPDFANFSDIQEQSTTNPSVSVEQSVQFHERADPPADPSFTVTISDSLSSKLKKSASTAIIRGPPASRHFGGNRGGLLLGDGRQGVGPIAICGSDKSIVFYHDLDPPAKTYPIGASGAVLSDVIDDSGSEYMACFLAKEKRMVVFELALKAVVVELQMKTKLNFWRYLPPEADGGDLVFMLITPIGGFHWKPLDESPRPRQVWSRGTELESKKILTYEEGGSCLGNDQSARSSVALVLASHGTSDATVEAFCISLERETSRLCISSNVFGAALFHSTQSSGIKALPCVAYVVQDEMSQLLLNIQELIVTGEAPNENTLSLGATIDSVHLDVDDTKSYDAPPLSMGTSPEALCCCHKGFIVAVMRKNGLVFAYYLTNGTLSIIGRIDIGHFVVDAAIRSGSADHEVELVLLLAETSDVKDGRIASIMLSRE</sequence>
<dbReference type="Proteomes" id="UP001530400">
    <property type="component" value="Unassembled WGS sequence"/>
</dbReference>
<accession>A0ABD3NXT7</accession>
<feature type="compositionally biased region" description="Basic and acidic residues" evidence="1">
    <location>
        <begin position="716"/>
        <end position="734"/>
    </location>
</feature>
<evidence type="ECO:0000256" key="1">
    <source>
        <dbReference type="SAM" id="MobiDB-lite"/>
    </source>
</evidence>
<feature type="compositionally biased region" description="Polar residues" evidence="1">
    <location>
        <begin position="40"/>
        <end position="49"/>
    </location>
</feature>
<keyword evidence="3" id="KW-1185">Reference proteome</keyword>
<feature type="compositionally biased region" description="Basic and acidic residues" evidence="1">
    <location>
        <begin position="106"/>
        <end position="120"/>
    </location>
</feature>
<reference evidence="2 3" key="1">
    <citation type="submission" date="2024-10" db="EMBL/GenBank/DDBJ databases">
        <title>Updated reference genomes for cyclostephanoid diatoms.</title>
        <authorList>
            <person name="Roberts W.R."/>
            <person name="Alverson A.J."/>
        </authorList>
    </citation>
    <scope>NUCLEOTIDE SEQUENCE [LARGE SCALE GENOMIC DNA]</scope>
    <source>
        <strain evidence="2 3">AJA010-31</strain>
    </source>
</reference>
<feature type="compositionally biased region" description="Polar residues" evidence="1">
    <location>
        <begin position="764"/>
        <end position="775"/>
    </location>
</feature>
<feature type="compositionally biased region" description="Basic and acidic residues" evidence="1">
    <location>
        <begin position="414"/>
        <end position="438"/>
    </location>
</feature>